<dbReference type="InterPro" id="IPR023393">
    <property type="entry name" value="START-like_dom_sf"/>
</dbReference>
<proteinExistence type="predicted"/>
<dbReference type="RefSeq" id="WP_134762652.1">
    <property type="nucleotide sequence ID" value="NZ_SOZD01000004.1"/>
</dbReference>
<reference evidence="1 2" key="1">
    <citation type="submission" date="2019-03" db="EMBL/GenBank/DDBJ databases">
        <title>Jiella endophytica sp. nov., a novel endophytic bacterium isolated from root of Ficus microcarpa Linn. f.</title>
        <authorList>
            <person name="Tuo L."/>
        </authorList>
    </citation>
    <scope>NUCLEOTIDE SEQUENCE [LARGE SCALE GENOMIC DNA]</scope>
    <source>
        <strain evidence="1 2">CBS5Q-3</strain>
    </source>
</reference>
<protein>
    <submittedName>
        <fullName evidence="1">Polyketide cyclase</fullName>
    </submittedName>
</protein>
<sequence length="114" mass="12662">MSRDTEDDKAAELVLEVDLEAAPDKVWRALSIEAFRERWLPAEDLADPEPIASVPGEELLYRMREPEYGESLVAFRIAANAAGGTRLRILHHLTDTRRVAPRAANGNAPLMRAA</sequence>
<comment type="caution">
    <text evidence="1">The sequence shown here is derived from an EMBL/GenBank/DDBJ whole genome shotgun (WGS) entry which is preliminary data.</text>
</comment>
<dbReference type="AlphaFoldDB" id="A0A4Y8RGB4"/>
<organism evidence="1 2">
    <name type="scientific">Jiella endophytica</name>
    <dbReference type="NCBI Taxonomy" id="2558362"/>
    <lineage>
        <taxon>Bacteria</taxon>
        <taxon>Pseudomonadati</taxon>
        <taxon>Pseudomonadota</taxon>
        <taxon>Alphaproteobacteria</taxon>
        <taxon>Hyphomicrobiales</taxon>
        <taxon>Aurantimonadaceae</taxon>
        <taxon>Jiella</taxon>
    </lineage>
</organism>
<keyword evidence="2" id="KW-1185">Reference proteome</keyword>
<dbReference type="Proteomes" id="UP000298179">
    <property type="component" value="Unassembled WGS sequence"/>
</dbReference>
<accession>A0A4Y8RGB4</accession>
<dbReference type="OrthoDB" id="9803476at2"/>
<dbReference type="Gene3D" id="3.30.530.20">
    <property type="match status" value="1"/>
</dbReference>
<dbReference type="EMBL" id="SOZD01000004">
    <property type="protein sequence ID" value="TFF21769.1"/>
    <property type="molecule type" value="Genomic_DNA"/>
</dbReference>
<dbReference type="SUPFAM" id="SSF55961">
    <property type="entry name" value="Bet v1-like"/>
    <property type="match status" value="1"/>
</dbReference>
<name>A0A4Y8RGB4_9HYPH</name>
<evidence type="ECO:0000313" key="1">
    <source>
        <dbReference type="EMBL" id="TFF21769.1"/>
    </source>
</evidence>
<gene>
    <name evidence="1" type="ORF">E3C22_13885</name>
</gene>
<evidence type="ECO:0000313" key="2">
    <source>
        <dbReference type="Proteomes" id="UP000298179"/>
    </source>
</evidence>